<name>A0A8J3CWT6_9BACT</name>
<organism evidence="2 3">
    <name type="scientific">Mongoliitalea lutea</name>
    <dbReference type="NCBI Taxonomy" id="849756"/>
    <lineage>
        <taxon>Bacteria</taxon>
        <taxon>Pseudomonadati</taxon>
        <taxon>Bacteroidota</taxon>
        <taxon>Cytophagia</taxon>
        <taxon>Cytophagales</taxon>
        <taxon>Cyclobacteriaceae</taxon>
        <taxon>Mongoliitalea</taxon>
    </lineage>
</organism>
<keyword evidence="3" id="KW-1185">Reference proteome</keyword>
<feature type="chain" id="PRO_5035244952" evidence="1">
    <location>
        <begin position="22"/>
        <end position="72"/>
    </location>
</feature>
<reference evidence="2" key="2">
    <citation type="submission" date="2020-09" db="EMBL/GenBank/DDBJ databases">
        <authorList>
            <person name="Sun Q."/>
            <person name="Kim S."/>
        </authorList>
    </citation>
    <scope>NUCLEOTIDE SEQUENCE</scope>
    <source>
        <strain evidence="2">KCTC 23224</strain>
    </source>
</reference>
<sequence>MKKIMSVTFALVLLGSIDANAWWWKGQTIECTASYKIKASLGPVEVEIGDEWIGTKTQCVSGDSWCFTGVCY</sequence>
<keyword evidence="1" id="KW-0732">Signal</keyword>
<protein>
    <submittedName>
        <fullName evidence="2">Uncharacterized protein</fullName>
    </submittedName>
</protein>
<dbReference type="EMBL" id="BMYF01000010">
    <property type="protein sequence ID" value="GHB37843.1"/>
    <property type="molecule type" value="Genomic_DNA"/>
</dbReference>
<gene>
    <name evidence="2" type="ORF">GCM10008106_18840</name>
</gene>
<reference evidence="2" key="1">
    <citation type="journal article" date="2014" name="Int. J. Syst. Evol. Microbiol.">
        <title>Complete genome sequence of Corynebacterium casei LMG S-19264T (=DSM 44701T), isolated from a smear-ripened cheese.</title>
        <authorList>
            <consortium name="US DOE Joint Genome Institute (JGI-PGF)"/>
            <person name="Walter F."/>
            <person name="Albersmeier A."/>
            <person name="Kalinowski J."/>
            <person name="Ruckert C."/>
        </authorList>
    </citation>
    <scope>NUCLEOTIDE SEQUENCE</scope>
    <source>
        <strain evidence="2">KCTC 23224</strain>
    </source>
</reference>
<proteinExistence type="predicted"/>
<evidence type="ECO:0000313" key="2">
    <source>
        <dbReference type="EMBL" id="GHB37843.1"/>
    </source>
</evidence>
<evidence type="ECO:0000256" key="1">
    <source>
        <dbReference type="SAM" id="SignalP"/>
    </source>
</evidence>
<comment type="caution">
    <text evidence="2">The sequence shown here is derived from an EMBL/GenBank/DDBJ whole genome shotgun (WGS) entry which is preliminary data.</text>
</comment>
<dbReference type="Proteomes" id="UP000642809">
    <property type="component" value="Unassembled WGS sequence"/>
</dbReference>
<feature type="signal peptide" evidence="1">
    <location>
        <begin position="1"/>
        <end position="21"/>
    </location>
</feature>
<dbReference type="RefSeq" id="WP_189581248.1">
    <property type="nucleotide sequence ID" value="NZ_BMYF01000010.1"/>
</dbReference>
<accession>A0A8J3CWT6</accession>
<dbReference type="AlphaFoldDB" id="A0A8J3CWT6"/>
<evidence type="ECO:0000313" key="3">
    <source>
        <dbReference type="Proteomes" id="UP000642809"/>
    </source>
</evidence>